<dbReference type="SUPFAM" id="SSF53448">
    <property type="entry name" value="Nucleotide-diphospho-sugar transferases"/>
    <property type="match status" value="1"/>
</dbReference>
<dbReference type="STRING" id="48467.SAMN02745166_04805"/>
<dbReference type="RefSeq" id="WP_078815925.1">
    <property type="nucleotide sequence ID" value="NZ_FUYE01000025.1"/>
</dbReference>
<dbReference type="AlphaFoldDB" id="A0A1T4Z1G6"/>
<dbReference type="OrthoDB" id="9802987at2"/>
<keyword evidence="3" id="KW-1185">Reference proteome</keyword>
<organism evidence="2 3">
    <name type="scientific">Prosthecobacter debontii</name>
    <dbReference type="NCBI Taxonomy" id="48467"/>
    <lineage>
        <taxon>Bacteria</taxon>
        <taxon>Pseudomonadati</taxon>
        <taxon>Verrucomicrobiota</taxon>
        <taxon>Verrucomicrobiia</taxon>
        <taxon>Verrucomicrobiales</taxon>
        <taxon>Verrucomicrobiaceae</taxon>
        <taxon>Prosthecobacter</taxon>
    </lineage>
</organism>
<dbReference type="Gene3D" id="3.90.550.10">
    <property type="entry name" value="Spore Coat Polysaccharide Biosynthesis Protein SpsA, Chain A"/>
    <property type="match status" value="1"/>
</dbReference>
<evidence type="ECO:0000313" key="3">
    <source>
        <dbReference type="Proteomes" id="UP000190774"/>
    </source>
</evidence>
<dbReference type="InterPro" id="IPR029044">
    <property type="entry name" value="Nucleotide-diphossugar_trans"/>
</dbReference>
<name>A0A1T4Z1G6_9BACT</name>
<dbReference type="InterPro" id="IPR001173">
    <property type="entry name" value="Glyco_trans_2-like"/>
</dbReference>
<protein>
    <recommendedName>
        <fullName evidence="1">Glycosyltransferase 2-like domain-containing protein</fullName>
    </recommendedName>
</protein>
<accession>A0A1T4Z1G6</accession>
<dbReference type="Proteomes" id="UP000190774">
    <property type="component" value="Unassembled WGS sequence"/>
</dbReference>
<proteinExistence type="predicted"/>
<dbReference type="Pfam" id="PF00535">
    <property type="entry name" value="Glycos_transf_2"/>
    <property type="match status" value="1"/>
</dbReference>
<gene>
    <name evidence="2" type="ORF">SAMN02745166_04805</name>
</gene>
<dbReference type="EMBL" id="FUYE01000025">
    <property type="protein sequence ID" value="SKB07872.1"/>
    <property type="molecule type" value="Genomic_DNA"/>
</dbReference>
<evidence type="ECO:0000313" key="2">
    <source>
        <dbReference type="EMBL" id="SKB07872.1"/>
    </source>
</evidence>
<evidence type="ECO:0000259" key="1">
    <source>
        <dbReference type="Pfam" id="PF00535"/>
    </source>
</evidence>
<reference evidence="3" key="1">
    <citation type="submission" date="2017-02" db="EMBL/GenBank/DDBJ databases">
        <authorList>
            <person name="Varghese N."/>
            <person name="Submissions S."/>
        </authorList>
    </citation>
    <scope>NUCLEOTIDE SEQUENCE [LARGE SCALE GENOMIC DNA]</scope>
    <source>
        <strain evidence="3">ATCC 700200</strain>
    </source>
</reference>
<sequence>MNPKILFATIYPPNPAARSELFTTELLLKEYFKFKPAFDLSVLIVSAHPTPLDEARELMAQYPSIPARFTHIKTRYAGRRPEEISYCKEQLSKQLAQEDFDYLLFMDADVWTAIRQVPKWIHSIGNRLAHRFVKIKYCLKDRMSSPAHTLGAYFHHKELLLRTSYWKSIFPKKPNGTRRGAPDCCLHDYLIQQGCYKIVPNKLLTYHFINKHDANVFSDGLLSSTRNARHEIANSPLELEHPLEPGSRNKRPAIHVGEPLVSAVMITGKNPDRMPLAKIAIQCFQRQTYQNKELVIINTDRKPVCGSDKRVREIMVNYEDGFRLGDLRNLGLILAKGDWIIQWDDDDWYGDSRIAVQMETAESGAANLISSQIRYDFKNNSAFVYRVSPGIDGTILHERNNYLRYPGTALGEDSEFLKQFSVRNVSPTDPGLYVRMCHTANTRTSKHIMHDYVGLKNRWELSDGQATLLRETVLPQYDLRSPSAKSALPLGTENLLSWAYQRTSSDSGDPKVFIIGLSDDPGLRDIDAKLETLGIRIAIEPESVHEVECSAGASGWVPTCYYRQLDNLFPNSIFICYKPAKSRFQALCRQSERDSAPTRNAQTLAKNAVLGLGRSGSDKEKGVPPGVYDRFYREVKHHFKQRAAQLTWLEHETDLLEVILKGLASHSVLQAGA</sequence>
<feature type="domain" description="Glycosyltransferase 2-like" evidence="1">
    <location>
        <begin position="284"/>
        <end position="384"/>
    </location>
</feature>